<reference evidence="1 2" key="1">
    <citation type="journal article" date="2005" name="Science">
        <title>Complete genome sequence and lytic phase transcription profile of a Coccolithovirus.</title>
        <authorList>
            <person name="Wilson W.H."/>
            <person name="Schroeder D.C."/>
            <person name="Allen M.J."/>
            <person name="Holden M.T.G."/>
            <person name="Parkhill J."/>
            <person name="Barrell B.G."/>
            <person name="Churcher C."/>
            <person name="Hamlin N."/>
            <person name="Mungall K."/>
            <person name="Norbertczak H."/>
            <person name="Quail M.A."/>
            <person name="Price C."/>
            <person name="Rabbinowitsch E."/>
            <person name="Walker D."/>
            <person name="Craigon M."/>
            <person name="Roy D."/>
            <person name="Ghazal P."/>
        </authorList>
    </citation>
    <scope>NUCLEOTIDE SEQUENCE [LARGE SCALE GENOMIC DNA]</scope>
    <source>
        <strain evidence="2">Isolate United Kingdom/English Channel/1999</strain>
    </source>
</reference>
<gene>
    <name evidence="1" type="ORF">EhV337</name>
</gene>
<protein>
    <submittedName>
        <fullName evidence="1">Uncharacterized protein</fullName>
    </submittedName>
</protein>
<organismHost>
    <name type="scientific">Emiliania huxleyi</name>
    <name type="common">Coccolithophore</name>
    <name type="synonym">Pontosphaera huxleyi</name>
    <dbReference type="NCBI Taxonomy" id="2903"/>
</organismHost>
<evidence type="ECO:0000313" key="1">
    <source>
        <dbReference type="EMBL" id="CAI65764.1"/>
    </source>
</evidence>
<sequence>MSTRPRANSFSRYTGVSRQLPGDWAINFRAQEYDVDAHFPRIPTGNGYVPPLDIADAYGNVVLPQYEIDNELSTERNNLLLSPMYPMLYARAEEAAKNEWRLREYEQHRRRENARLNLKKLQRLYNHKDTMYYWNSLVHVPTEQYITRLHNEYMDDNSA</sequence>
<proteinExistence type="predicted"/>
<organism evidence="1 2">
    <name type="scientific">Emiliania huxleyi virus 86 (isolate United Kingdom/English Channel/1999)</name>
    <name type="common">EhV-86</name>
    <dbReference type="NCBI Taxonomy" id="654925"/>
    <lineage>
        <taxon>Viruses</taxon>
        <taxon>Varidnaviria</taxon>
        <taxon>Bamfordvirae</taxon>
        <taxon>Nucleocytoviricota</taxon>
        <taxon>Megaviricetes</taxon>
        <taxon>Algavirales</taxon>
        <taxon>Phycodnaviridae</taxon>
        <taxon>Coccolithovirus</taxon>
        <taxon>Coccolithovirus huxleyi</taxon>
        <taxon>Emiliania huxleyi virus 86</taxon>
    </lineage>
</organism>
<dbReference type="GeneID" id="3654626"/>
<dbReference type="Proteomes" id="UP000000863">
    <property type="component" value="Segment"/>
</dbReference>
<evidence type="ECO:0000313" key="2">
    <source>
        <dbReference type="Proteomes" id="UP000000863"/>
    </source>
</evidence>
<dbReference type="EMBL" id="AJ890364">
    <property type="protein sequence ID" value="CAI65764.1"/>
    <property type="molecule type" value="Genomic_DNA"/>
</dbReference>
<accession>Q4A2E2</accession>
<keyword evidence="2" id="KW-1185">Reference proteome</keyword>
<name>Q4A2E2_EHV8U</name>
<dbReference type="KEGG" id="vg:3654626"/>
<dbReference type="RefSeq" id="YP_294095.1">
    <property type="nucleotide sequence ID" value="NC_007346.1"/>
</dbReference>